<dbReference type="EMBL" id="ASPP01019805">
    <property type="protein sequence ID" value="ETO14749.1"/>
    <property type="molecule type" value="Genomic_DNA"/>
</dbReference>
<keyword evidence="2" id="KW-1185">Reference proteome</keyword>
<evidence type="ECO:0000313" key="1">
    <source>
        <dbReference type="EMBL" id="ETO14749.1"/>
    </source>
</evidence>
<gene>
    <name evidence="1" type="ORF">RFI_22621</name>
</gene>
<comment type="caution">
    <text evidence="1">The sequence shown here is derived from an EMBL/GenBank/DDBJ whole genome shotgun (WGS) entry which is preliminary data.</text>
</comment>
<evidence type="ECO:0000313" key="2">
    <source>
        <dbReference type="Proteomes" id="UP000023152"/>
    </source>
</evidence>
<dbReference type="Proteomes" id="UP000023152">
    <property type="component" value="Unassembled WGS sequence"/>
</dbReference>
<dbReference type="InterPro" id="IPR011990">
    <property type="entry name" value="TPR-like_helical_dom_sf"/>
</dbReference>
<dbReference type="SUPFAM" id="SSF48452">
    <property type="entry name" value="TPR-like"/>
    <property type="match status" value="1"/>
</dbReference>
<protein>
    <submittedName>
        <fullName evidence="1">Uncharacterized protein</fullName>
    </submittedName>
</protein>
<proteinExistence type="predicted"/>
<dbReference type="AlphaFoldDB" id="X6MLI7"/>
<feature type="non-terminal residue" evidence="1">
    <location>
        <position position="1"/>
    </location>
</feature>
<sequence length="381" mass="43290">TTHPSNEYVSSGTIIDPKGDIGLMFDINGLHAYNVPLGMIEKCYVYALLECQKSLQSEYVLECMLREQSCNMDAYGLLAMAQIQIHNYSKARAYVSKCFECGEDSLYGFLAEVLLYLLGQSYDGTPNSHVADDCSNADGTSRHKDHCHPAHIGNASPIHNAFKHAEKRMQECFKYHANHPLAIAAYVALQFKKLQWNNSKTISRDVEKMILTAVSQQSYPPYTNPQQFFPPSVGLKYAAGLYFDYVNNNDQAASFYREALEPWSGAQWKQVPYPVNDALIRYALYLSRSGQFRDAQTYLEPVINSGHLSAEVYSYYGYVLMQLGQFEDAHKYLANPCTDQINSIWQLIWSWPPCIAFVDKPKKPCTSSKSWWCGDRMIPIF</sequence>
<accession>X6MLI7</accession>
<name>X6MLI7_RETFI</name>
<reference evidence="1 2" key="1">
    <citation type="journal article" date="2013" name="Curr. Biol.">
        <title>The Genome of the Foraminiferan Reticulomyxa filosa.</title>
        <authorList>
            <person name="Glockner G."/>
            <person name="Hulsmann N."/>
            <person name="Schleicher M."/>
            <person name="Noegel A.A."/>
            <person name="Eichinger L."/>
            <person name="Gallinger C."/>
            <person name="Pawlowski J."/>
            <person name="Sierra R."/>
            <person name="Euteneuer U."/>
            <person name="Pillet L."/>
            <person name="Moustafa A."/>
            <person name="Platzer M."/>
            <person name="Groth M."/>
            <person name="Szafranski K."/>
            <person name="Schliwa M."/>
        </authorList>
    </citation>
    <scope>NUCLEOTIDE SEQUENCE [LARGE SCALE GENOMIC DNA]</scope>
</reference>
<organism evidence="1 2">
    <name type="scientific">Reticulomyxa filosa</name>
    <dbReference type="NCBI Taxonomy" id="46433"/>
    <lineage>
        <taxon>Eukaryota</taxon>
        <taxon>Sar</taxon>
        <taxon>Rhizaria</taxon>
        <taxon>Retaria</taxon>
        <taxon>Foraminifera</taxon>
        <taxon>Monothalamids</taxon>
        <taxon>Reticulomyxidae</taxon>
        <taxon>Reticulomyxa</taxon>
    </lineage>
</organism>
<dbReference type="Gene3D" id="1.25.40.10">
    <property type="entry name" value="Tetratricopeptide repeat domain"/>
    <property type="match status" value="1"/>
</dbReference>